<sequence length="195" mass="21881">MIKRRLFNLLLLVALPVVSYGADCPSAKSAENGFLLRNSGAISEFRPAQGPVVAITNSFGSSKKQTVYSYQGLFDLSRSSSDERYAIYPIDGLDKLLPIKKDGHHVIPFVPLDPQQSSEKWTLELTVTKRETVAVGRCKYEVFRIREETKRGGERVELWSALYSPDLHATLAKIYDEGTSEEAIVSYDYIQSLSR</sequence>
<evidence type="ECO:0008006" key="4">
    <source>
        <dbReference type="Google" id="ProtNLM"/>
    </source>
</evidence>
<keyword evidence="1" id="KW-0732">Signal</keyword>
<dbReference type="Proteomes" id="UP000031368">
    <property type="component" value="Chromosome"/>
</dbReference>
<evidence type="ECO:0000313" key="2">
    <source>
        <dbReference type="EMBL" id="AJD42999.1"/>
    </source>
</evidence>
<accession>A0A0B4X4G2</accession>
<evidence type="ECO:0000256" key="1">
    <source>
        <dbReference type="SAM" id="SignalP"/>
    </source>
</evidence>
<organism evidence="2 3">
    <name type="scientific">Rhizobium gallicum bv. gallicum R602sp</name>
    <dbReference type="NCBI Taxonomy" id="1041138"/>
    <lineage>
        <taxon>Bacteria</taxon>
        <taxon>Pseudomonadati</taxon>
        <taxon>Pseudomonadota</taxon>
        <taxon>Alphaproteobacteria</taxon>
        <taxon>Hyphomicrobiales</taxon>
        <taxon>Rhizobiaceae</taxon>
        <taxon>Rhizobium/Agrobacterium group</taxon>
        <taxon>Rhizobium</taxon>
    </lineage>
</organism>
<feature type="chain" id="PRO_5002097367" description="Lipoprotein" evidence="1">
    <location>
        <begin position="22"/>
        <end position="195"/>
    </location>
</feature>
<name>A0A0B4X4G2_9HYPH</name>
<dbReference type="EMBL" id="CP006877">
    <property type="protein sequence ID" value="AJD42999.1"/>
    <property type="molecule type" value="Genomic_DNA"/>
</dbReference>
<reference evidence="2 3" key="1">
    <citation type="submission" date="2013-11" db="EMBL/GenBank/DDBJ databases">
        <title>Complete genome sequence of Rhizobium gallicum bv. gallicum R602.</title>
        <authorList>
            <person name="Bustos P."/>
            <person name="Santamaria R.I."/>
            <person name="Lozano L."/>
            <person name="Acosta J.L."/>
            <person name="Ormeno-Orrillo E."/>
            <person name="Rogel M.A."/>
            <person name="Romero D."/>
            <person name="Cevallos M.A."/>
            <person name="Martinez-Romero E."/>
            <person name="Gonzalez V."/>
        </authorList>
    </citation>
    <scope>NUCLEOTIDE SEQUENCE [LARGE SCALE GENOMIC DNA]</scope>
    <source>
        <strain evidence="2 3">R602</strain>
    </source>
</reference>
<gene>
    <name evidence="2" type="ORF">RGR602_CH03699</name>
</gene>
<protein>
    <recommendedName>
        <fullName evidence="4">Lipoprotein</fullName>
    </recommendedName>
</protein>
<dbReference type="AlphaFoldDB" id="A0A0B4X4G2"/>
<dbReference type="KEGG" id="rga:RGR602_CH03699"/>
<dbReference type="HOGENOM" id="CLU_1382688_0_0_5"/>
<proteinExistence type="predicted"/>
<feature type="signal peptide" evidence="1">
    <location>
        <begin position="1"/>
        <end position="21"/>
    </location>
</feature>
<keyword evidence="3" id="KW-1185">Reference proteome</keyword>
<evidence type="ECO:0000313" key="3">
    <source>
        <dbReference type="Proteomes" id="UP000031368"/>
    </source>
</evidence>